<feature type="region of interest" description="Disordered" evidence="1">
    <location>
        <begin position="54"/>
        <end position="91"/>
    </location>
</feature>
<comment type="caution">
    <text evidence="2">The sequence shown here is derived from an EMBL/GenBank/DDBJ whole genome shotgun (WGS) entry which is preliminary data.</text>
</comment>
<feature type="non-terminal residue" evidence="2">
    <location>
        <position position="1"/>
    </location>
</feature>
<evidence type="ECO:0000313" key="2">
    <source>
        <dbReference type="EMBL" id="KAK7076093.1"/>
    </source>
</evidence>
<dbReference type="Proteomes" id="UP001381693">
    <property type="component" value="Unassembled WGS sequence"/>
</dbReference>
<protein>
    <submittedName>
        <fullName evidence="2">Uncharacterized protein</fullName>
    </submittedName>
</protein>
<proteinExistence type="predicted"/>
<dbReference type="AlphaFoldDB" id="A0AAN8X8V3"/>
<gene>
    <name evidence="2" type="ORF">SK128_020691</name>
</gene>
<sequence length="216" mass="22400">ILRNKIGSLPHLGGQTHYEMKHSATSLYNTLYPAAAYTAAAAAYSMAPPPAAIQQVSQAPPAPPAAPVTNVSSGPAPGKANTPSPPVSGSTCAMGTMRPHWPSSHSVSDLLGHVNMAGLSRHHHMQDANNYNYYMYLHSGSQQNNPLTHNGLPNHLSSSFANGFSNPLGTPLSNGLTNGFPTGLSNGLTNGLQNTFSSPLSSMMGSTGLTPQTATL</sequence>
<dbReference type="EMBL" id="JAXCGZ010009860">
    <property type="protein sequence ID" value="KAK7076093.1"/>
    <property type="molecule type" value="Genomic_DNA"/>
</dbReference>
<feature type="region of interest" description="Disordered" evidence="1">
    <location>
        <begin position="197"/>
        <end position="216"/>
    </location>
</feature>
<reference evidence="2 3" key="1">
    <citation type="submission" date="2023-11" db="EMBL/GenBank/DDBJ databases">
        <title>Halocaridina rubra genome assembly.</title>
        <authorList>
            <person name="Smith C."/>
        </authorList>
    </citation>
    <scope>NUCLEOTIDE SEQUENCE [LARGE SCALE GENOMIC DNA]</scope>
    <source>
        <strain evidence="2">EP-1</strain>
        <tissue evidence="2">Whole</tissue>
    </source>
</reference>
<evidence type="ECO:0000313" key="3">
    <source>
        <dbReference type="Proteomes" id="UP001381693"/>
    </source>
</evidence>
<organism evidence="2 3">
    <name type="scientific">Halocaridina rubra</name>
    <name type="common">Hawaiian red shrimp</name>
    <dbReference type="NCBI Taxonomy" id="373956"/>
    <lineage>
        <taxon>Eukaryota</taxon>
        <taxon>Metazoa</taxon>
        <taxon>Ecdysozoa</taxon>
        <taxon>Arthropoda</taxon>
        <taxon>Crustacea</taxon>
        <taxon>Multicrustacea</taxon>
        <taxon>Malacostraca</taxon>
        <taxon>Eumalacostraca</taxon>
        <taxon>Eucarida</taxon>
        <taxon>Decapoda</taxon>
        <taxon>Pleocyemata</taxon>
        <taxon>Caridea</taxon>
        <taxon>Atyoidea</taxon>
        <taxon>Atyidae</taxon>
        <taxon>Halocaridina</taxon>
    </lineage>
</organism>
<accession>A0AAN8X8V3</accession>
<keyword evidence="3" id="KW-1185">Reference proteome</keyword>
<name>A0AAN8X8V3_HALRR</name>
<evidence type="ECO:0000256" key="1">
    <source>
        <dbReference type="SAM" id="MobiDB-lite"/>
    </source>
</evidence>